<dbReference type="eggNOG" id="arCOG04263">
    <property type="taxonomic scope" value="Archaea"/>
</dbReference>
<dbReference type="GeneID" id="5411989"/>
<dbReference type="InterPro" id="IPR012043">
    <property type="entry name" value="PoK"/>
</dbReference>
<dbReference type="EC" id="2.7.1.169" evidence="1"/>
<dbReference type="PANTHER" id="PTHR42282:SF1">
    <property type="entry name" value="PANTOATE KINASE"/>
    <property type="match status" value="1"/>
</dbReference>
<keyword evidence="4" id="KW-1185">Reference proteome</keyword>
<keyword evidence="1" id="KW-0173">Coenzyme A biosynthesis</keyword>
<dbReference type="HAMAP" id="MF_02223">
    <property type="entry name" value="Pantoate_kinase"/>
    <property type="match status" value="1"/>
</dbReference>
<dbReference type="AlphaFoldDB" id="A7I8X2"/>
<evidence type="ECO:0000256" key="1">
    <source>
        <dbReference type="HAMAP-Rule" id="MF_02223"/>
    </source>
</evidence>
<dbReference type="KEGG" id="mbn:Mboo_1666"/>
<evidence type="ECO:0000259" key="2">
    <source>
        <dbReference type="Pfam" id="PF00288"/>
    </source>
</evidence>
<dbReference type="UniPathway" id="UPA00241"/>
<dbReference type="GO" id="GO:0005524">
    <property type="term" value="F:ATP binding"/>
    <property type="evidence" value="ECO:0007669"/>
    <property type="project" value="UniProtKB-KW"/>
</dbReference>
<comment type="function">
    <text evidence="1">Phosphorylates (R)-pantoate to form (R)-4-phosphopantoate in the CoA biosynthesis pathway.</text>
</comment>
<keyword evidence="1" id="KW-0808">Transferase</keyword>
<dbReference type="Pfam" id="PF00288">
    <property type="entry name" value="GHMP_kinases_N"/>
    <property type="match status" value="1"/>
</dbReference>
<dbReference type="GO" id="GO:0015937">
    <property type="term" value="P:coenzyme A biosynthetic process"/>
    <property type="evidence" value="ECO:0007669"/>
    <property type="project" value="UniProtKB-UniRule"/>
</dbReference>
<gene>
    <name evidence="3" type="ordered locus">Mboo_1666</name>
</gene>
<name>A7I8X2_METB6</name>
<proteinExistence type="inferred from homology"/>
<comment type="catalytic activity">
    <reaction evidence="1">
        <text>(R)-pantoate + ATP = (R)-4-phosphopantoate + ADP + H(+)</text>
        <dbReference type="Rhea" id="RHEA:28246"/>
        <dbReference type="ChEBI" id="CHEBI:15378"/>
        <dbReference type="ChEBI" id="CHEBI:15980"/>
        <dbReference type="ChEBI" id="CHEBI:30616"/>
        <dbReference type="ChEBI" id="CHEBI:61294"/>
        <dbReference type="ChEBI" id="CHEBI:456216"/>
        <dbReference type="EC" id="2.7.1.169"/>
    </reaction>
</comment>
<accession>A7I8X2</accession>
<dbReference type="InterPro" id="IPR014721">
    <property type="entry name" value="Ribsml_uS5_D2-typ_fold_subgr"/>
</dbReference>
<dbReference type="InterPro" id="IPR006204">
    <property type="entry name" value="GHMP_kinase_N_dom"/>
</dbReference>
<dbReference type="EMBL" id="CP000780">
    <property type="protein sequence ID" value="ABS56183.1"/>
    <property type="molecule type" value="Genomic_DNA"/>
</dbReference>
<organism evidence="3 4">
    <name type="scientific">Methanoregula boonei (strain DSM 21154 / JCM 14090 / 6A8)</name>
    <dbReference type="NCBI Taxonomy" id="456442"/>
    <lineage>
        <taxon>Archaea</taxon>
        <taxon>Methanobacteriati</taxon>
        <taxon>Methanobacteriota</taxon>
        <taxon>Stenosarchaea group</taxon>
        <taxon>Methanomicrobia</taxon>
        <taxon>Methanomicrobiales</taxon>
        <taxon>Methanoregulaceae</taxon>
        <taxon>Methanoregula</taxon>
    </lineage>
</organism>
<dbReference type="Gene3D" id="3.30.230.10">
    <property type="match status" value="1"/>
</dbReference>
<keyword evidence="1 3" id="KW-0418">Kinase</keyword>
<dbReference type="InterPro" id="IPR054946">
    <property type="entry name" value="Panto_kinase"/>
</dbReference>
<dbReference type="NCBIfam" id="NF040725">
    <property type="entry name" value="panto_kin_Meth"/>
    <property type="match status" value="1"/>
</dbReference>
<dbReference type="GO" id="GO:0016301">
    <property type="term" value="F:kinase activity"/>
    <property type="evidence" value="ECO:0007669"/>
    <property type="project" value="UniProtKB-UniRule"/>
</dbReference>
<dbReference type="PANTHER" id="PTHR42282">
    <property type="entry name" value="PANTOATE KINASE-RELATED"/>
    <property type="match status" value="1"/>
</dbReference>
<dbReference type="STRING" id="456442.Mboo_1666"/>
<dbReference type="SUPFAM" id="SSF54211">
    <property type="entry name" value="Ribosomal protein S5 domain 2-like"/>
    <property type="match status" value="1"/>
</dbReference>
<dbReference type="Proteomes" id="UP000002408">
    <property type="component" value="Chromosome"/>
</dbReference>
<dbReference type="OrthoDB" id="85822at2157"/>
<reference evidence="4" key="1">
    <citation type="journal article" date="2015" name="Microbiology">
        <title>Genome of Methanoregula boonei 6A8 reveals adaptations to oligotrophic peatland environments.</title>
        <authorList>
            <person name="Braeuer S."/>
            <person name="Cadillo-Quiroz H."/>
            <person name="Kyrpides N."/>
            <person name="Woyke T."/>
            <person name="Goodwin L."/>
            <person name="Detter C."/>
            <person name="Podell S."/>
            <person name="Yavitt J.B."/>
            <person name="Zinder S.H."/>
        </authorList>
    </citation>
    <scope>NUCLEOTIDE SEQUENCE [LARGE SCALE GENOMIC DNA]</scope>
    <source>
        <strain evidence="4">DSM 21154 / JCM 14090 / 6A8</strain>
    </source>
</reference>
<comment type="similarity">
    <text evidence="1">Belongs to the GHMP kinase family. PoK subfamily.</text>
</comment>
<feature type="domain" description="GHMP kinase N-terminal" evidence="2">
    <location>
        <begin position="80"/>
        <end position="151"/>
    </location>
</feature>
<comment type="pathway">
    <text evidence="1">Cofactor biosynthesis; coenzyme A biosynthesis.</text>
</comment>
<protein>
    <recommendedName>
        <fullName evidence="1">Pantoate kinase</fullName>
        <shortName evidence="1">PoK</shortName>
        <ecNumber evidence="1">2.7.1.169</ecNumber>
    </recommendedName>
</protein>
<keyword evidence="1" id="KW-0547">Nucleotide-binding</keyword>
<evidence type="ECO:0000313" key="4">
    <source>
        <dbReference type="Proteomes" id="UP000002408"/>
    </source>
</evidence>
<keyword evidence="1" id="KW-0067">ATP-binding</keyword>
<evidence type="ECO:0000313" key="3">
    <source>
        <dbReference type="EMBL" id="ABS56183.1"/>
    </source>
</evidence>
<dbReference type="RefSeq" id="WP_012107229.1">
    <property type="nucleotide sequence ID" value="NC_009712.1"/>
</dbReference>
<sequence>MTAASVTVFCPGHISGYFKRVDGSNPSTTGSIGAGIVISEGVTATVKSAARSSVLVRNRCADGTIREISRESSPLTYALDQLGVTVAVETICRLPISAGFGLSAAALLSTLAAADHLLDLRLGADGIAERAHETEVLFRTGLGDVAACQGGGRVVRTDPGIHGTILRSFDVDTPVCAVSFGPIRTPDVLGSPARMAQVAAAFPEKQPENVVEFFTCCREFSAASGLETVAVRRVLEECDRQGVLAAMTMLGDGVFACGKRASTVLRSFGEVYPMDMAKAGVHIVEGAA</sequence>
<dbReference type="InterPro" id="IPR020568">
    <property type="entry name" value="Ribosomal_Su5_D2-typ_SF"/>
</dbReference>
<dbReference type="HOGENOM" id="CLU_081191_0_0_2"/>